<keyword evidence="3" id="KW-1133">Transmembrane helix</keyword>
<comment type="similarity">
    <text evidence="6">Belongs to the LAMP family.</text>
</comment>
<dbReference type="PROSITE" id="PS51407">
    <property type="entry name" value="LAMP_3"/>
    <property type="match status" value="1"/>
</dbReference>
<dbReference type="GO" id="GO:0005765">
    <property type="term" value="C:lysosomal membrane"/>
    <property type="evidence" value="ECO:0007669"/>
    <property type="project" value="UniProtKB-SubCell"/>
</dbReference>
<reference evidence="9 10" key="1">
    <citation type="submission" date="2024-05" db="EMBL/GenBank/DDBJ databases">
        <title>A high-quality chromosomal-level genome assembly of Topmouth culter (Culter alburnus).</title>
        <authorList>
            <person name="Zhao H."/>
        </authorList>
    </citation>
    <scope>NUCLEOTIDE SEQUENCE [LARGE SCALE GENOMIC DNA]</scope>
    <source>
        <strain evidence="9">CATC2023</strain>
        <tissue evidence="9">Muscle</tissue>
    </source>
</reference>
<keyword evidence="2" id="KW-0732">Signal</keyword>
<dbReference type="EMBL" id="JAWDJR010000007">
    <property type="protein sequence ID" value="KAK9971238.1"/>
    <property type="molecule type" value="Genomic_DNA"/>
</dbReference>
<evidence type="ECO:0000259" key="8">
    <source>
        <dbReference type="PROSITE" id="PS50024"/>
    </source>
</evidence>
<feature type="region of interest" description="Disordered" evidence="7">
    <location>
        <begin position="74"/>
        <end position="254"/>
    </location>
</feature>
<keyword evidence="10" id="KW-1185">Reference proteome</keyword>
<evidence type="ECO:0000256" key="2">
    <source>
        <dbReference type="ARBA" id="ARBA00022729"/>
    </source>
</evidence>
<comment type="caution">
    <text evidence="6">Lacks conserved residue(s) required for the propagation of feature annotation.</text>
</comment>
<name>A0AAW2ADX1_CULAL</name>
<dbReference type="InterPro" id="IPR036364">
    <property type="entry name" value="SEA_dom_sf"/>
</dbReference>
<dbReference type="InterPro" id="IPR002000">
    <property type="entry name" value="Lysosome-assoc_membr_glycop"/>
</dbReference>
<keyword evidence="6" id="KW-0458">Lysosome</keyword>
<dbReference type="InterPro" id="IPR000082">
    <property type="entry name" value="SEA_dom"/>
</dbReference>
<feature type="compositionally biased region" description="Low complexity" evidence="7">
    <location>
        <begin position="74"/>
        <end position="249"/>
    </location>
</feature>
<dbReference type="PROSITE" id="PS50024">
    <property type="entry name" value="SEA"/>
    <property type="match status" value="1"/>
</dbReference>
<protein>
    <recommendedName>
        <fullName evidence="8">SEA domain-containing protein</fullName>
    </recommendedName>
</protein>
<keyword evidence="5" id="KW-0325">Glycoprotein</keyword>
<sequence>FWLIFKKEFNDTFIAVTVISFSPGSIITAMEATFKNLLSDVRITDIITNSNTTFNITSVNVTITTSPTSTTITIPTTTTTSSTTTTTTTSPTTTTTTTSPTTTTTSPTTTTTSPTTTTTTTSPTTTTTSPTTTTTTTSPTTTTTTTSPTTTTTSPTTTTTSPTTTTTSPTTTTTSPTTTTTTTSPTTTTTSPTTTTTSPTTTTTTTSPTTTTTTTSPTTTTTTTSPTTTTAKPTTTQTTTTITPTTTTTQPPYPQPTVALQVVIKVEYVLSLQNSTSPEFITLATKIEAEFDVVYKTKYGDLFIKTVVLAFISVSKTRAEQKVQADIKLVFNEKSTETIPSSTAIVETLKEAATAQKSTFNLTVDTKTIIVVKSPQTSPVIILTDGTFVTALSNKSSPGFQNRATMIKTGLEPFFFADYPGSFSSLTITNFSDAGVRTKSIPTIRNSIDLTFTAEAILPNSNQIVNTIVRAAKNNSLPFQIFTSEIVINSTAFSSCEVSNKISVLTALILVTVSLLVPWFD</sequence>
<dbReference type="SUPFAM" id="SSF82671">
    <property type="entry name" value="SEA domain"/>
    <property type="match status" value="1"/>
</dbReference>
<accession>A0AAW2ADX1</accession>
<evidence type="ECO:0000313" key="10">
    <source>
        <dbReference type="Proteomes" id="UP001479290"/>
    </source>
</evidence>
<evidence type="ECO:0000256" key="4">
    <source>
        <dbReference type="ARBA" id="ARBA00023136"/>
    </source>
</evidence>
<dbReference type="Proteomes" id="UP001479290">
    <property type="component" value="Unassembled WGS sequence"/>
</dbReference>
<keyword evidence="4 6" id="KW-0472">Membrane</keyword>
<comment type="caution">
    <text evidence="9">The sequence shown here is derived from an EMBL/GenBank/DDBJ whole genome shotgun (WGS) entry which is preliminary data.</text>
</comment>
<evidence type="ECO:0000313" key="9">
    <source>
        <dbReference type="EMBL" id="KAK9971238.1"/>
    </source>
</evidence>
<dbReference type="Gene3D" id="3.30.70.960">
    <property type="entry name" value="SEA domain"/>
    <property type="match status" value="1"/>
</dbReference>
<organism evidence="9 10">
    <name type="scientific">Culter alburnus</name>
    <name type="common">Topmouth culter</name>
    <dbReference type="NCBI Taxonomy" id="194366"/>
    <lineage>
        <taxon>Eukaryota</taxon>
        <taxon>Metazoa</taxon>
        <taxon>Chordata</taxon>
        <taxon>Craniata</taxon>
        <taxon>Vertebrata</taxon>
        <taxon>Euteleostomi</taxon>
        <taxon>Actinopterygii</taxon>
        <taxon>Neopterygii</taxon>
        <taxon>Teleostei</taxon>
        <taxon>Ostariophysi</taxon>
        <taxon>Cypriniformes</taxon>
        <taxon>Xenocyprididae</taxon>
        <taxon>Xenocypridinae</taxon>
        <taxon>Culter</taxon>
    </lineage>
</organism>
<evidence type="ECO:0000256" key="1">
    <source>
        <dbReference type="ARBA" id="ARBA00022692"/>
    </source>
</evidence>
<evidence type="ECO:0000256" key="6">
    <source>
        <dbReference type="PROSITE-ProRule" id="PRU00740"/>
    </source>
</evidence>
<dbReference type="Pfam" id="PF01390">
    <property type="entry name" value="SEA"/>
    <property type="match status" value="1"/>
</dbReference>
<evidence type="ECO:0000256" key="3">
    <source>
        <dbReference type="ARBA" id="ARBA00022989"/>
    </source>
</evidence>
<keyword evidence="1 6" id="KW-0812">Transmembrane</keyword>
<feature type="non-terminal residue" evidence="9">
    <location>
        <position position="1"/>
    </location>
</feature>
<comment type="subcellular location">
    <subcellularLocation>
        <location evidence="6">Lysosome membrane</location>
        <topology evidence="6">Single-pass type I membrane protein</topology>
    </subcellularLocation>
</comment>
<evidence type="ECO:0000256" key="7">
    <source>
        <dbReference type="SAM" id="MobiDB-lite"/>
    </source>
</evidence>
<dbReference type="AlphaFoldDB" id="A0AAW2ADX1"/>
<gene>
    <name evidence="9" type="ORF">ABG768_024612</name>
</gene>
<proteinExistence type="inferred from homology"/>
<evidence type="ECO:0000256" key="5">
    <source>
        <dbReference type="ARBA" id="ARBA00023180"/>
    </source>
</evidence>
<feature type="domain" description="SEA" evidence="8">
    <location>
        <begin position="252"/>
        <end position="376"/>
    </location>
</feature>